<dbReference type="PANTHER" id="PTHR12894">
    <property type="entry name" value="CNH DOMAIN CONTAINING"/>
    <property type="match status" value="1"/>
</dbReference>
<keyword evidence="6" id="KW-1185">Reference proteome</keyword>
<feature type="domain" description="Vacuolar sorting protein 39/Transforming growth factor beta receptor-associated" evidence="4">
    <location>
        <begin position="585"/>
        <end position="692"/>
    </location>
</feature>
<dbReference type="OrthoDB" id="5325112at2759"/>
<dbReference type="InterPro" id="IPR019452">
    <property type="entry name" value="VPS39/TGF_beta_rcpt-assoc_1"/>
</dbReference>
<dbReference type="GO" id="GO:0000329">
    <property type="term" value="C:fungal-type vacuole membrane"/>
    <property type="evidence" value="ECO:0007669"/>
    <property type="project" value="TreeGrafter"/>
</dbReference>
<dbReference type="InterPro" id="IPR032914">
    <property type="entry name" value="Vam6/VPS39/TRAP1"/>
</dbReference>
<dbReference type="GO" id="GO:0012505">
    <property type="term" value="C:endomembrane system"/>
    <property type="evidence" value="ECO:0007669"/>
    <property type="project" value="UniProtKB-SubCell"/>
</dbReference>
<evidence type="ECO:0000313" key="6">
    <source>
        <dbReference type="Proteomes" id="UP000191144"/>
    </source>
</evidence>
<name>A0A1G4JIB3_9SACH</name>
<dbReference type="PANTHER" id="PTHR12894:SF49">
    <property type="entry name" value="VAM6_VPS39-LIKE PROTEIN"/>
    <property type="match status" value="1"/>
</dbReference>
<comment type="subcellular location">
    <subcellularLocation>
        <location evidence="1">Endomembrane system</location>
        <topology evidence="1">Peripheral membrane protein</topology>
    </subcellularLocation>
</comment>
<reference evidence="6" key="1">
    <citation type="submission" date="2016-03" db="EMBL/GenBank/DDBJ databases">
        <authorList>
            <person name="Devillers Hugo."/>
        </authorList>
    </citation>
    <scope>NUCLEOTIDE SEQUENCE [LARGE SCALE GENOMIC DNA]</scope>
</reference>
<protein>
    <submittedName>
        <fullName evidence="5">LAME_0E07382g1_1</fullName>
    </submittedName>
</protein>
<dbReference type="EMBL" id="LT598481">
    <property type="protein sequence ID" value="SCU90178.1"/>
    <property type="molecule type" value="Genomic_DNA"/>
</dbReference>
<evidence type="ECO:0000256" key="2">
    <source>
        <dbReference type="ARBA" id="ARBA00023136"/>
    </source>
</evidence>
<evidence type="ECO:0000259" key="4">
    <source>
        <dbReference type="Pfam" id="PF10366"/>
    </source>
</evidence>
<dbReference type="Proteomes" id="UP000191144">
    <property type="component" value="Chromosome E"/>
</dbReference>
<proteinExistence type="inferred from homology"/>
<sequence length="999" mass="114555">MLRAKQLSWIASSDITSILPIAEASRVLAANQAGHVLVYSYEGQSLRLTQTYNHLMKNNGTDTTIYRMLYSHQLATVFAVCAKSIVLLNSANLNQFDKIVEKRGIEEAWVFEQPCSTHGSMTALLFYPQKAGKLKLFLWNGRTFKSVSELNLSSKGEEILSMEMERTGFILVTNIGYYYWNLNDLSLQRLTKVTAPVWPRTIYDALKELEESSSSEKSSQNEVSSMSSMSSLSQKVRYGHLFQRRETRGGLRKKKLLFRPAAHEPIVLLDGQTRKKLEISVGSSQVSRVSASNWDLFFDANDQFDDIQYLSSNFLLLHNNNSIRIVEFQYGFSFLDLNIKEGIKKVFKAQNSNLLVWTCANTLQLYKLIIRDDHSTFSTVEDDFSAVEEGTAIRTLKAITFYQAILSHKNKLSLCESFGCDSYEQTLDIYALKLRDLTVLWSFACFDRCQQWFEHAQNTSKNVKRALGLQELIIKGVFDNLIDFLAPPELVIGHCFPRFVAKLLDDGISGELNARQRLHASNISGRIMNKWCLPYLTDIRRNLHNLAKKGTIQWSYEERAINVDLQFFLVNHHQERSIGSLLKLVDTCIFKVYLEFNPAMLDPFTGVQNDCDFETVVEELSKNMKIQELVNFYFMRGKHDMALKLLTDLGSNVKSAHPKIIATNIKMLVVDYLKKLPQSALPTIFEYTHWLIERFPEDSKVLITSIFMNYSPHCATFNFSDVYEFIDKIDHDLSLKYLEFIVDAFDASENTVFMKLIERYLEKVSDHKEARKLEAILKSADSYEPRTVIRMLDNVLGSETSDGESTLLIKKLKTYPLKALGEHNKALHILFEELSNYTFTAAYCSDVYQEDARAGVVLFNLFFDLVIERSKRNDAGPLTIIRFLEEFGSKLDSAETLAKIPSDLSLKDLQQILAKEIESSSLRKNRVRMEKNLLQVELVNKTSELNDELSKYCIISEEQKCFVCHKTLKGSRDTLVLWFPNLNGRVLTHYNCRKSIESS</sequence>
<dbReference type="GO" id="GO:0006914">
    <property type="term" value="P:autophagy"/>
    <property type="evidence" value="ECO:0007669"/>
    <property type="project" value="TreeGrafter"/>
</dbReference>
<organism evidence="5 6">
    <name type="scientific">Lachancea meyersii CBS 8951</name>
    <dbReference type="NCBI Taxonomy" id="1266667"/>
    <lineage>
        <taxon>Eukaryota</taxon>
        <taxon>Fungi</taxon>
        <taxon>Dikarya</taxon>
        <taxon>Ascomycota</taxon>
        <taxon>Saccharomycotina</taxon>
        <taxon>Saccharomycetes</taxon>
        <taxon>Saccharomycetales</taxon>
        <taxon>Saccharomycetaceae</taxon>
        <taxon>Lachancea</taxon>
    </lineage>
</organism>
<evidence type="ECO:0000256" key="3">
    <source>
        <dbReference type="ARBA" id="ARBA00038201"/>
    </source>
</evidence>
<dbReference type="GO" id="GO:0034058">
    <property type="term" value="P:endosomal vesicle fusion"/>
    <property type="evidence" value="ECO:0007669"/>
    <property type="project" value="TreeGrafter"/>
</dbReference>
<comment type="similarity">
    <text evidence="3">Belongs to the VAM6/VPS39 family.</text>
</comment>
<dbReference type="Pfam" id="PF10366">
    <property type="entry name" value="Vps39_1"/>
    <property type="match status" value="1"/>
</dbReference>
<accession>A0A1G4JIB3</accession>
<keyword evidence="2" id="KW-0472">Membrane</keyword>
<dbReference type="AlphaFoldDB" id="A0A1G4JIB3"/>
<gene>
    <name evidence="5" type="ORF">LAME_0E07382G</name>
</gene>
<evidence type="ECO:0000256" key="1">
    <source>
        <dbReference type="ARBA" id="ARBA00004184"/>
    </source>
</evidence>
<evidence type="ECO:0000313" key="5">
    <source>
        <dbReference type="EMBL" id="SCU90178.1"/>
    </source>
</evidence>